<evidence type="ECO:0000256" key="1">
    <source>
        <dbReference type="SAM" id="MobiDB-lite"/>
    </source>
</evidence>
<proteinExistence type="predicted"/>
<protein>
    <submittedName>
        <fullName evidence="2">Uncharacterized protein</fullName>
    </submittedName>
</protein>
<keyword evidence="3" id="KW-1185">Reference proteome</keyword>
<name>A0A0C2I5K9_THEKT</name>
<reference evidence="2 3" key="1">
    <citation type="journal article" date="2014" name="Genome Biol. Evol.">
        <title>The genome of the myxosporean Thelohanellus kitauei shows adaptations to nutrient acquisition within its fish host.</title>
        <authorList>
            <person name="Yang Y."/>
            <person name="Xiong J."/>
            <person name="Zhou Z."/>
            <person name="Huo F."/>
            <person name="Miao W."/>
            <person name="Ran C."/>
            <person name="Liu Y."/>
            <person name="Zhang J."/>
            <person name="Feng J."/>
            <person name="Wang M."/>
            <person name="Wang M."/>
            <person name="Wang L."/>
            <person name="Yao B."/>
        </authorList>
    </citation>
    <scope>NUCLEOTIDE SEQUENCE [LARGE SCALE GENOMIC DNA]</scope>
    <source>
        <strain evidence="2">Wuqing</strain>
    </source>
</reference>
<dbReference type="EMBL" id="JWZT01005624">
    <property type="protein sequence ID" value="KII60423.1"/>
    <property type="molecule type" value="Genomic_DNA"/>
</dbReference>
<sequence>MHSLAKENVLIADKIRTLLLYPSLISPAVRLNSFHPNPSTQVFSLESHCKAGAPFALILAIYAHRLLIIPGDSGIRRRLSRLVLLLIRRLAITYSLPYPDCASRMAVAIFSAGLQLSGADVPVRHDSVVPVLRKLDTYDSIPLKRYPQKMAPAGARSRRYRGADCGYLAAANLAGNQRCLRVCRHHRRGAGSERADRRDADSRQSAGEKRRSTVPHRPASLPGDA</sequence>
<comment type="caution">
    <text evidence="2">The sequence shown here is derived from an EMBL/GenBank/DDBJ whole genome shotgun (WGS) entry which is preliminary data.</text>
</comment>
<dbReference type="AlphaFoldDB" id="A0A0C2I5K9"/>
<feature type="region of interest" description="Disordered" evidence="1">
    <location>
        <begin position="187"/>
        <end position="225"/>
    </location>
</feature>
<dbReference type="Proteomes" id="UP000031668">
    <property type="component" value="Unassembled WGS sequence"/>
</dbReference>
<evidence type="ECO:0000313" key="2">
    <source>
        <dbReference type="EMBL" id="KII60423.1"/>
    </source>
</evidence>
<accession>A0A0C2I5K9</accession>
<feature type="compositionally biased region" description="Basic and acidic residues" evidence="1">
    <location>
        <begin position="190"/>
        <end position="211"/>
    </location>
</feature>
<gene>
    <name evidence="2" type="ORF">RF11_03166</name>
</gene>
<organism evidence="2 3">
    <name type="scientific">Thelohanellus kitauei</name>
    <name type="common">Myxosporean</name>
    <dbReference type="NCBI Taxonomy" id="669202"/>
    <lineage>
        <taxon>Eukaryota</taxon>
        <taxon>Metazoa</taxon>
        <taxon>Cnidaria</taxon>
        <taxon>Myxozoa</taxon>
        <taxon>Myxosporea</taxon>
        <taxon>Bivalvulida</taxon>
        <taxon>Platysporina</taxon>
        <taxon>Myxobolidae</taxon>
        <taxon>Thelohanellus</taxon>
    </lineage>
</organism>
<evidence type="ECO:0000313" key="3">
    <source>
        <dbReference type="Proteomes" id="UP000031668"/>
    </source>
</evidence>